<organism evidence="3 4">
    <name type="scientific">Bifidobacterium criceti</name>
    <dbReference type="NCBI Taxonomy" id="1960969"/>
    <lineage>
        <taxon>Bacteria</taxon>
        <taxon>Bacillati</taxon>
        <taxon>Actinomycetota</taxon>
        <taxon>Actinomycetes</taxon>
        <taxon>Bifidobacteriales</taxon>
        <taxon>Bifidobacteriaceae</taxon>
        <taxon>Bifidobacterium</taxon>
    </lineage>
</organism>
<dbReference type="Pfam" id="PF01478">
    <property type="entry name" value="Peptidase_A24"/>
    <property type="match status" value="1"/>
</dbReference>
<dbReference type="GO" id="GO:0016020">
    <property type="term" value="C:membrane"/>
    <property type="evidence" value="ECO:0007669"/>
    <property type="project" value="InterPro"/>
</dbReference>
<dbReference type="GO" id="GO:0004190">
    <property type="term" value="F:aspartic-type endopeptidase activity"/>
    <property type="evidence" value="ECO:0007669"/>
    <property type="project" value="InterPro"/>
</dbReference>
<comment type="caution">
    <text evidence="3">The sequence shown here is derived from an EMBL/GenBank/DDBJ whole genome shotgun (WGS) entry which is preliminary data.</text>
</comment>
<keyword evidence="1" id="KW-1133">Transmembrane helix</keyword>
<keyword evidence="1" id="KW-0472">Membrane</keyword>
<protein>
    <submittedName>
        <fullName evidence="3">Peptidase A24</fullName>
    </submittedName>
</protein>
<gene>
    <name evidence="3" type="ORF">B1526_1209</name>
</gene>
<keyword evidence="4" id="KW-1185">Reference proteome</keyword>
<dbReference type="Gene3D" id="1.20.120.1220">
    <property type="match status" value="1"/>
</dbReference>
<keyword evidence="1" id="KW-0812">Transmembrane</keyword>
<dbReference type="InterPro" id="IPR000045">
    <property type="entry name" value="Prepilin_IV_endopep_pep"/>
</dbReference>
<dbReference type="RefSeq" id="WP_268802228.1">
    <property type="nucleotide sequence ID" value="NZ_MVOH01000014.1"/>
</dbReference>
<evidence type="ECO:0000313" key="3">
    <source>
        <dbReference type="EMBL" id="PAU67486.1"/>
    </source>
</evidence>
<feature type="transmembrane region" description="Helical" evidence="1">
    <location>
        <begin position="30"/>
        <end position="48"/>
    </location>
</feature>
<dbReference type="AlphaFoldDB" id="A0A2A2EEX1"/>
<dbReference type="Proteomes" id="UP000218399">
    <property type="component" value="Unassembled WGS sequence"/>
</dbReference>
<accession>A0A2A2EEX1</accession>
<evidence type="ECO:0000259" key="2">
    <source>
        <dbReference type="Pfam" id="PF01478"/>
    </source>
</evidence>
<dbReference type="EMBL" id="MVOH01000014">
    <property type="protein sequence ID" value="PAU67486.1"/>
    <property type="molecule type" value="Genomic_DNA"/>
</dbReference>
<sequence>MPYLCCLPGLLCGIAACVTDMRRRLVPRRLIIAGVTAQLAACMFLASSTGEAVVLLHAITGLVCAAGIQLTLALIRPGALGLGDVTACALIGCMLGVFGTAAFISWWLFMGLLGLVWIDAWHRHAKRHPDADARVPFVPVIVASGLLAVATSVIGH</sequence>
<evidence type="ECO:0000313" key="4">
    <source>
        <dbReference type="Proteomes" id="UP000218399"/>
    </source>
</evidence>
<feature type="domain" description="Prepilin type IV endopeptidase peptidase" evidence="2">
    <location>
        <begin position="11"/>
        <end position="113"/>
    </location>
</feature>
<feature type="transmembrane region" description="Helical" evidence="1">
    <location>
        <begin position="137"/>
        <end position="155"/>
    </location>
</feature>
<name>A0A2A2EEX1_9BIFI</name>
<feature type="transmembrane region" description="Helical" evidence="1">
    <location>
        <begin position="54"/>
        <end position="75"/>
    </location>
</feature>
<proteinExistence type="predicted"/>
<evidence type="ECO:0000256" key="1">
    <source>
        <dbReference type="SAM" id="Phobius"/>
    </source>
</evidence>
<reference evidence="3 4" key="1">
    <citation type="journal article" date="2017" name="ISME J.">
        <title>Unveiling bifidobacterial biogeography across the mammalian branch of the tree of life.</title>
        <authorList>
            <person name="Milani C."/>
            <person name="Mangifesta M."/>
            <person name="Mancabelli L."/>
            <person name="Lugli G.A."/>
            <person name="James K."/>
            <person name="Duranti S."/>
            <person name="Turroni F."/>
            <person name="Ferrario C."/>
            <person name="Ossiprandi M.C."/>
            <person name="van Sinderen D."/>
            <person name="Ventura M."/>
        </authorList>
    </citation>
    <scope>NUCLEOTIDE SEQUENCE [LARGE SCALE GENOMIC DNA]</scope>
    <source>
        <strain evidence="4">Ham19E</strain>
    </source>
</reference>
<feature type="transmembrane region" description="Helical" evidence="1">
    <location>
        <begin position="87"/>
        <end position="117"/>
    </location>
</feature>